<accession>A0A511YEX6</accession>
<evidence type="ECO:0000313" key="2">
    <source>
        <dbReference type="Proteomes" id="UP000321150"/>
    </source>
</evidence>
<dbReference type="RefSeq" id="WP_111960575.1">
    <property type="nucleotide sequence ID" value="NZ_BJYI01000020.1"/>
</dbReference>
<dbReference type="Proteomes" id="UP000321150">
    <property type="component" value="Unassembled WGS sequence"/>
</dbReference>
<comment type="caution">
    <text evidence="1">The sequence shown here is derived from an EMBL/GenBank/DDBJ whole genome shotgun (WGS) entry which is preliminary data.</text>
</comment>
<name>A0A511YEX6_9FLAO</name>
<dbReference type="AlphaFoldDB" id="A0A511YEX6"/>
<organism evidence="1 2">
    <name type="scientific">Chryseobacterium lathyri</name>
    <dbReference type="NCBI Taxonomy" id="395933"/>
    <lineage>
        <taxon>Bacteria</taxon>
        <taxon>Pseudomonadati</taxon>
        <taxon>Bacteroidota</taxon>
        <taxon>Flavobacteriia</taxon>
        <taxon>Flavobacteriales</taxon>
        <taxon>Weeksellaceae</taxon>
        <taxon>Chryseobacterium group</taxon>
        <taxon>Chryseobacterium</taxon>
    </lineage>
</organism>
<proteinExistence type="predicted"/>
<reference evidence="1 2" key="1">
    <citation type="submission" date="2019-07" db="EMBL/GenBank/DDBJ databases">
        <title>Whole genome shotgun sequence of Chryseobacterium lathyri NBRC 105250.</title>
        <authorList>
            <person name="Hosoyama A."/>
            <person name="Uohara A."/>
            <person name="Ohji S."/>
            <person name="Ichikawa N."/>
        </authorList>
    </citation>
    <scope>NUCLEOTIDE SEQUENCE [LARGE SCALE GENOMIC DNA]</scope>
    <source>
        <strain evidence="1 2">NBRC 105250</strain>
    </source>
</reference>
<dbReference type="EMBL" id="BJYI01000020">
    <property type="protein sequence ID" value="GEN73747.1"/>
    <property type="molecule type" value="Genomic_DNA"/>
</dbReference>
<sequence>MKSKQTMFFIVLDDIKQILHEIESDVDICYYKAGLLDSREVPKYNSIFDTPNVGIALSGDWNRIDTYMILKSSTELNIREVPQIKGGMKFAVDQMVNRKSIELKLGGIFQEKGNIIVAGRVASISDDRDSKELYNLFSSKIKKNFKKIDVFYVGNIAEKKLQEGWRLVTNENSPKEYDLTLS</sequence>
<gene>
    <name evidence="1" type="ORF">CLA01_38190</name>
</gene>
<dbReference type="OrthoDB" id="7107872at2"/>
<protein>
    <submittedName>
        <fullName evidence="1">Uncharacterized protein</fullName>
    </submittedName>
</protein>
<evidence type="ECO:0000313" key="1">
    <source>
        <dbReference type="EMBL" id="GEN73747.1"/>
    </source>
</evidence>